<gene>
    <name evidence="1" type="ORF">S01H4_59734</name>
</gene>
<name>X1E0U9_9ZZZZ</name>
<feature type="non-terminal residue" evidence="1">
    <location>
        <position position="1"/>
    </location>
</feature>
<reference evidence="1" key="1">
    <citation type="journal article" date="2014" name="Front. Microbiol.">
        <title>High frequency of phylogenetically diverse reductive dehalogenase-homologous genes in deep subseafloor sedimentary metagenomes.</title>
        <authorList>
            <person name="Kawai M."/>
            <person name="Futagami T."/>
            <person name="Toyoda A."/>
            <person name="Takaki Y."/>
            <person name="Nishi S."/>
            <person name="Hori S."/>
            <person name="Arai W."/>
            <person name="Tsubouchi T."/>
            <person name="Morono Y."/>
            <person name="Uchiyama I."/>
            <person name="Ito T."/>
            <person name="Fujiyama A."/>
            <person name="Inagaki F."/>
            <person name="Takami H."/>
        </authorList>
    </citation>
    <scope>NUCLEOTIDE SEQUENCE</scope>
    <source>
        <strain evidence="1">Expedition CK06-06</strain>
    </source>
</reference>
<accession>X1E0U9</accession>
<dbReference type="EMBL" id="BART01035084">
    <property type="protein sequence ID" value="GAH10799.1"/>
    <property type="molecule type" value="Genomic_DNA"/>
</dbReference>
<organism evidence="1">
    <name type="scientific">marine sediment metagenome</name>
    <dbReference type="NCBI Taxonomy" id="412755"/>
    <lineage>
        <taxon>unclassified sequences</taxon>
        <taxon>metagenomes</taxon>
        <taxon>ecological metagenomes</taxon>
    </lineage>
</organism>
<sequence length="70" mass="7930">FITSSLYILGRPGDQIGLVVFSPHFSNSCFEVIYDEKTDTTYLFYINKPYRGAGMVELKKADDEKAEGQD</sequence>
<proteinExistence type="predicted"/>
<evidence type="ECO:0000313" key="1">
    <source>
        <dbReference type="EMBL" id="GAH10799.1"/>
    </source>
</evidence>
<comment type="caution">
    <text evidence="1">The sequence shown here is derived from an EMBL/GenBank/DDBJ whole genome shotgun (WGS) entry which is preliminary data.</text>
</comment>
<dbReference type="AlphaFoldDB" id="X1E0U9"/>
<protein>
    <submittedName>
        <fullName evidence="1">Uncharacterized protein</fullName>
    </submittedName>
</protein>